<sequence length="228" mass="25450">MSAEVISIPRAALHVQVAQRLRQLLVEGRIGPGAKLNERELSERLNVSRTPLREAIKMLAAEGLVELLPNRGAVAVSLTEEDVLHTFEVMAGLEAQAGELAAQRITEQELAEIQAMHFEMMAAYTRRDLSTYYTLNARIHSAISAAARNPVLTQVYQQVNARLQALRFRSNQDGEKWKNAMNEHEKMIEALAAHDGNAMRQVLLSHLRNKRDVVLEQLRAARGEKAAS</sequence>
<evidence type="ECO:0000313" key="5">
    <source>
        <dbReference type="EMBL" id="MBL0428531.1"/>
    </source>
</evidence>
<feature type="domain" description="HTH gntR-type" evidence="4">
    <location>
        <begin position="11"/>
        <end position="78"/>
    </location>
</feature>
<comment type="caution">
    <text evidence="5">The sequence shown here is derived from an EMBL/GenBank/DDBJ whole genome shotgun (WGS) entry which is preliminary data.</text>
</comment>
<dbReference type="InterPro" id="IPR011711">
    <property type="entry name" value="GntR_C"/>
</dbReference>
<dbReference type="Gene3D" id="1.10.10.10">
    <property type="entry name" value="Winged helix-like DNA-binding domain superfamily/Winged helix DNA-binding domain"/>
    <property type="match status" value="1"/>
</dbReference>
<evidence type="ECO:0000256" key="3">
    <source>
        <dbReference type="ARBA" id="ARBA00023163"/>
    </source>
</evidence>
<dbReference type="EMBL" id="JAEQND010000019">
    <property type="protein sequence ID" value="MBL0428531.1"/>
    <property type="molecule type" value="Genomic_DNA"/>
</dbReference>
<dbReference type="SMART" id="SM00895">
    <property type="entry name" value="FCD"/>
    <property type="match status" value="1"/>
</dbReference>
<keyword evidence="6" id="KW-1185">Reference proteome</keyword>
<reference evidence="5 6" key="1">
    <citation type="journal article" date="2017" name="Int. J. Syst. Evol. Microbiol.">
        <title>Ramlibacter alkalitolerans sp. nov., alkali-tolerant bacterium isolated from soil of ginseng.</title>
        <authorList>
            <person name="Lee D.H."/>
            <person name="Cha C.J."/>
        </authorList>
    </citation>
    <scope>NUCLEOTIDE SEQUENCE [LARGE SCALE GENOMIC DNA]</scope>
    <source>
        <strain evidence="5 6">KACC 19305</strain>
    </source>
</reference>
<name>A0ABS1JWQ6_9BURK</name>
<dbReference type="SUPFAM" id="SSF48008">
    <property type="entry name" value="GntR ligand-binding domain-like"/>
    <property type="match status" value="1"/>
</dbReference>
<dbReference type="Pfam" id="PF07729">
    <property type="entry name" value="FCD"/>
    <property type="match status" value="1"/>
</dbReference>
<gene>
    <name evidence="5" type="ORF">JI746_25725</name>
</gene>
<evidence type="ECO:0000256" key="1">
    <source>
        <dbReference type="ARBA" id="ARBA00023015"/>
    </source>
</evidence>
<dbReference type="RefSeq" id="WP_201693174.1">
    <property type="nucleotide sequence ID" value="NZ_JAEQND010000019.1"/>
</dbReference>
<dbReference type="SMART" id="SM00345">
    <property type="entry name" value="HTH_GNTR"/>
    <property type="match status" value="1"/>
</dbReference>
<dbReference type="InterPro" id="IPR036388">
    <property type="entry name" value="WH-like_DNA-bd_sf"/>
</dbReference>
<dbReference type="Gene3D" id="1.20.120.530">
    <property type="entry name" value="GntR ligand-binding domain-like"/>
    <property type="match status" value="1"/>
</dbReference>
<evidence type="ECO:0000259" key="4">
    <source>
        <dbReference type="PROSITE" id="PS50949"/>
    </source>
</evidence>
<dbReference type="InterPro" id="IPR008920">
    <property type="entry name" value="TF_FadR/GntR_C"/>
</dbReference>
<dbReference type="InterPro" id="IPR036390">
    <property type="entry name" value="WH_DNA-bd_sf"/>
</dbReference>
<dbReference type="SUPFAM" id="SSF46785">
    <property type="entry name" value="Winged helix' DNA-binding domain"/>
    <property type="match status" value="1"/>
</dbReference>
<dbReference type="PROSITE" id="PS50949">
    <property type="entry name" value="HTH_GNTR"/>
    <property type="match status" value="1"/>
</dbReference>
<keyword evidence="2" id="KW-0238">DNA-binding</keyword>
<evidence type="ECO:0000256" key="2">
    <source>
        <dbReference type="ARBA" id="ARBA00023125"/>
    </source>
</evidence>
<protein>
    <submittedName>
        <fullName evidence="5">GntR family transcriptional regulator</fullName>
    </submittedName>
</protein>
<proteinExistence type="predicted"/>
<dbReference type="InterPro" id="IPR000524">
    <property type="entry name" value="Tscrpt_reg_HTH_GntR"/>
</dbReference>
<dbReference type="Pfam" id="PF00392">
    <property type="entry name" value="GntR"/>
    <property type="match status" value="1"/>
</dbReference>
<dbReference type="PANTHER" id="PTHR43537:SF50">
    <property type="entry name" value="TRANSCRIPTIONAL REGULATORY PROTEIN"/>
    <property type="match status" value="1"/>
</dbReference>
<organism evidence="5 6">
    <name type="scientific">Ramlibacter alkalitolerans</name>
    <dbReference type="NCBI Taxonomy" id="2039631"/>
    <lineage>
        <taxon>Bacteria</taxon>
        <taxon>Pseudomonadati</taxon>
        <taxon>Pseudomonadota</taxon>
        <taxon>Betaproteobacteria</taxon>
        <taxon>Burkholderiales</taxon>
        <taxon>Comamonadaceae</taxon>
        <taxon>Ramlibacter</taxon>
    </lineage>
</organism>
<keyword evidence="3" id="KW-0804">Transcription</keyword>
<dbReference type="CDD" id="cd07377">
    <property type="entry name" value="WHTH_GntR"/>
    <property type="match status" value="1"/>
</dbReference>
<dbReference type="Proteomes" id="UP000622707">
    <property type="component" value="Unassembled WGS sequence"/>
</dbReference>
<keyword evidence="1" id="KW-0805">Transcription regulation</keyword>
<evidence type="ECO:0000313" key="6">
    <source>
        <dbReference type="Proteomes" id="UP000622707"/>
    </source>
</evidence>
<dbReference type="PRINTS" id="PR00035">
    <property type="entry name" value="HTHGNTR"/>
</dbReference>
<accession>A0ABS1JWQ6</accession>
<dbReference type="PANTHER" id="PTHR43537">
    <property type="entry name" value="TRANSCRIPTIONAL REGULATOR, GNTR FAMILY"/>
    <property type="match status" value="1"/>
</dbReference>